<sequence length="540" mass="60358">MSQDSIDKLYANYDVLSDALTKGKIADYELEFKEILNAVKGNAKEKKLAAQFIPKFFKHFPSLSDTAIDRQLDLCEDEDGIIRRQAIKDLPNFCKDTKEHTPKIADILSQLLVSDDPLELQQVHLSLSQLAKYDVLGTLSGIFSQIAAGDEATRSRSFQYLSQKFMKYSTELITKEIETFIVVELKKILQDVTADEFHMCMAILAKTKLASTVSGHQELVKIAVEQAELDVELSGTLAAEDEVIERFIFCATEALPYLSNKVESTQFVKFMCDKLLPISTWNLIGAADDQSQTQLRLLKVFAELCTCCGTLEKPEEAVKNIYTILQEYMPLPPLDTDITENPSFQFSHAECLLYALHAIGKQSPEFLTFVDDAAALKDFKQRIQYLARGTQGYIKKLQEAIKGKTPIELKSEENQIKITALKTTSNISTLIRDLFHSPPLFKAKVNLSWLAPKQRNVEAVVDLTSPTGGKRHAPITFEGSPNTKKSKREGQDQKYYAPPSGKYSAGVKNYSGGASGNRRQGNGRRSGGGFRSGNKRFGRY</sequence>
<dbReference type="SUPFAM" id="SSF48371">
    <property type="entry name" value="ARM repeat"/>
    <property type="match status" value="1"/>
</dbReference>
<accession>A0A336LLF0</accession>
<dbReference type="PANTHER" id="PTHR12758">
    <property type="entry name" value="APOPTOSIS INHIBITOR 5-RELATED"/>
    <property type="match status" value="1"/>
</dbReference>
<dbReference type="EMBL" id="UFQT01000046">
    <property type="protein sequence ID" value="SSX18872.1"/>
    <property type="molecule type" value="Genomic_DNA"/>
</dbReference>
<dbReference type="GO" id="GO:0003723">
    <property type="term" value="F:RNA binding"/>
    <property type="evidence" value="ECO:0007669"/>
    <property type="project" value="TreeGrafter"/>
</dbReference>
<evidence type="ECO:0000256" key="3">
    <source>
        <dbReference type="SAM" id="MobiDB-lite"/>
    </source>
</evidence>
<dbReference type="PANTHER" id="PTHR12758:SF19">
    <property type="entry name" value="APOPTOSIS INHIBITOR 5"/>
    <property type="match status" value="1"/>
</dbReference>
<dbReference type="AlphaFoldDB" id="A0A336LLF0"/>
<name>A0A336LLF0_CULSO</name>
<dbReference type="InterPro" id="IPR016024">
    <property type="entry name" value="ARM-type_fold"/>
</dbReference>
<evidence type="ECO:0000313" key="4">
    <source>
        <dbReference type="EMBL" id="SSX18872.1"/>
    </source>
</evidence>
<dbReference type="VEuPathDB" id="VectorBase:CSON011073"/>
<dbReference type="Pfam" id="PF05918">
    <property type="entry name" value="API5"/>
    <property type="match status" value="1"/>
</dbReference>
<reference evidence="4" key="1">
    <citation type="submission" date="2018-07" db="EMBL/GenBank/DDBJ databases">
        <authorList>
            <person name="Quirk P.G."/>
            <person name="Krulwich T.A."/>
        </authorList>
    </citation>
    <scope>NUCLEOTIDE SEQUENCE</scope>
</reference>
<keyword evidence="2" id="KW-0053">Apoptosis</keyword>
<dbReference type="GO" id="GO:0043066">
    <property type="term" value="P:negative regulation of apoptotic process"/>
    <property type="evidence" value="ECO:0007669"/>
    <property type="project" value="TreeGrafter"/>
</dbReference>
<dbReference type="OMA" id="RCIKFLA"/>
<protein>
    <submittedName>
        <fullName evidence="4">CSON011073 protein</fullName>
    </submittedName>
</protein>
<organism evidence="4">
    <name type="scientific">Culicoides sonorensis</name>
    <name type="common">Biting midge</name>
    <dbReference type="NCBI Taxonomy" id="179676"/>
    <lineage>
        <taxon>Eukaryota</taxon>
        <taxon>Metazoa</taxon>
        <taxon>Ecdysozoa</taxon>
        <taxon>Arthropoda</taxon>
        <taxon>Hexapoda</taxon>
        <taxon>Insecta</taxon>
        <taxon>Pterygota</taxon>
        <taxon>Neoptera</taxon>
        <taxon>Endopterygota</taxon>
        <taxon>Diptera</taxon>
        <taxon>Nematocera</taxon>
        <taxon>Chironomoidea</taxon>
        <taxon>Ceratopogonidae</taxon>
        <taxon>Ceratopogoninae</taxon>
        <taxon>Culicoides</taxon>
        <taxon>Monoculicoides</taxon>
    </lineage>
</organism>
<dbReference type="GO" id="GO:0006915">
    <property type="term" value="P:apoptotic process"/>
    <property type="evidence" value="ECO:0007669"/>
    <property type="project" value="UniProtKB-KW"/>
</dbReference>
<evidence type="ECO:0000256" key="2">
    <source>
        <dbReference type="ARBA" id="ARBA00022703"/>
    </source>
</evidence>
<evidence type="ECO:0000256" key="1">
    <source>
        <dbReference type="ARBA" id="ARBA00009515"/>
    </source>
</evidence>
<dbReference type="GO" id="GO:0005634">
    <property type="term" value="C:nucleus"/>
    <property type="evidence" value="ECO:0007669"/>
    <property type="project" value="TreeGrafter"/>
</dbReference>
<dbReference type="InterPro" id="IPR008383">
    <property type="entry name" value="API5"/>
</dbReference>
<proteinExistence type="inferred from homology"/>
<gene>
    <name evidence="4" type="primary">CSON011073</name>
</gene>
<feature type="region of interest" description="Disordered" evidence="3">
    <location>
        <begin position="464"/>
        <end position="540"/>
    </location>
</feature>
<comment type="similarity">
    <text evidence="1">Belongs to the API5 family.</text>
</comment>